<dbReference type="Proteomes" id="UP000799537">
    <property type="component" value="Unassembled WGS sequence"/>
</dbReference>
<feature type="domain" description="CN hydrolase" evidence="3">
    <location>
        <begin position="5"/>
        <end position="309"/>
    </location>
</feature>
<evidence type="ECO:0000313" key="5">
    <source>
        <dbReference type="Proteomes" id="UP000799537"/>
    </source>
</evidence>
<reference evidence="4" key="1">
    <citation type="journal article" date="2020" name="Stud. Mycol.">
        <title>101 Dothideomycetes genomes: a test case for predicting lifestyles and emergence of pathogens.</title>
        <authorList>
            <person name="Haridas S."/>
            <person name="Albert R."/>
            <person name="Binder M."/>
            <person name="Bloem J."/>
            <person name="Labutti K."/>
            <person name="Salamov A."/>
            <person name="Andreopoulos B."/>
            <person name="Baker S."/>
            <person name="Barry K."/>
            <person name="Bills G."/>
            <person name="Bluhm B."/>
            <person name="Cannon C."/>
            <person name="Castanera R."/>
            <person name="Culley D."/>
            <person name="Daum C."/>
            <person name="Ezra D."/>
            <person name="Gonzalez J."/>
            <person name="Henrissat B."/>
            <person name="Kuo A."/>
            <person name="Liang C."/>
            <person name="Lipzen A."/>
            <person name="Lutzoni F."/>
            <person name="Magnuson J."/>
            <person name="Mondo S."/>
            <person name="Nolan M."/>
            <person name="Ohm R."/>
            <person name="Pangilinan J."/>
            <person name="Park H.-J."/>
            <person name="Ramirez L."/>
            <person name="Alfaro M."/>
            <person name="Sun H."/>
            <person name="Tritt A."/>
            <person name="Yoshinaga Y."/>
            <person name="Zwiers L.-H."/>
            <person name="Turgeon B."/>
            <person name="Goodwin S."/>
            <person name="Spatafora J."/>
            <person name="Crous P."/>
            <person name="Grigoriev I."/>
        </authorList>
    </citation>
    <scope>NUCLEOTIDE SEQUENCE</scope>
    <source>
        <strain evidence="4">ATCC 36951</strain>
    </source>
</reference>
<dbReference type="PROSITE" id="PS50263">
    <property type="entry name" value="CN_HYDROLASE"/>
    <property type="match status" value="1"/>
</dbReference>
<dbReference type="GO" id="GO:0003824">
    <property type="term" value="F:catalytic activity"/>
    <property type="evidence" value="ECO:0007669"/>
    <property type="project" value="InterPro"/>
</dbReference>
<dbReference type="OrthoDB" id="10250282at2759"/>
<dbReference type="Pfam" id="PF00795">
    <property type="entry name" value="CN_hydrolase"/>
    <property type="match status" value="1"/>
</dbReference>
<evidence type="ECO:0000259" key="3">
    <source>
        <dbReference type="PROSITE" id="PS50263"/>
    </source>
</evidence>
<dbReference type="Gene3D" id="3.60.110.10">
    <property type="entry name" value="Carbon-nitrogen hydrolase"/>
    <property type="match status" value="1"/>
</dbReference>
<feature type="region of interest" description="Disordered" evidence="2">
    <location>
        <begin position="295"/>
        <end position="319"/>
    </location>
</feature>
<dbReference type="EMBL" id="ML993600">
    <property type="protein sequence ID" value="KAF2165385.1"/>
    <property type="molecule type" value="Genomic_DNA"/>
</dbReference>
<accession>A0A6A6CE51</accession>
<evidence type="ECO:0000313" key="4">
    <source>
        <dbReference type="EMBL" id="KAF2165385.1"/>
    </source>
</evidence>
<dbReference type="PANTHER" id="PTHR46044:SF12">
    <property type="entry name" value="HYDROLASE"/>
    <property type="match status" value="1"/>
</dbReference>
<gene>
    <name evidence="4" type="ORF">M409DRAFT_67234</name>
</gene>
<keyword evidence="5" id="KW-1185">Reference proteome</keyword>
<proteinExistence type="inferred from homology"/>
<protein>
    <recommendedName>
        <fullName evidence="3">CN hydrolase domain-containing protein</fullName>
    </recommendedName>
</protein>
<evidence type="ECO:0000256" key="2">
    <source>
        <dbReference type="SAM" id="MobiDB-lite"/>
    </source>
</evidence>
<dbReference type="InterPro" id="IPR036526">
    <property type="entry name" value="C-N_Hydrolase_sf"/>
</dbReference>
<evidence type="ECO:0000256" key="1">
    <source>
        <dbReference type="ARBA" id="ARBA00008129"/>
    </source>
</evidence>
<feature type="compositionally biased region" description="Polar residues" evidence="2">
    <location>
        <begin position="296"/>
        <end position="318"/>
    </location>
</feature>
<dbReference type="RefSeq" id="XP_033666274.1">
    <property type="nucleotide sequence ID" value="XM_033817318.1"/>
</dbReference>
<dbReference type="AlphaFoldDB" id="A0A6A6CE51"/>
<dbReference type="SUPFAM" id="SSF56317">
    <property type="entry name" value="Carbon-nitrogen hydrolase"/>
    <property type="match status" value="1"/>
</dbReference>
<name>A0A6A6CE51_ZASCE</name>
<dbReference type="GeneID" id="54570590"/>
<sequence>MPQTLLLAASQSRTLPTLKETLHSLEQTTRLAASKHVDLILFPEAFLGGYPRTCAFGAAVGGRSDEGREQFRQYFQSAVDLGDTPLGAGEDWVERRLPVAKGAEYRGDGTREFLERVARETGVFVVTGLVEKSGGTLYCAVVYVCPKLGVLGKRRKVMPTGSERLVWGQGSPSTLKAVTTTIRGVKLTMASAICWENMMPLLRYSLYSQNVNLWLAPTADARDTWHPLMRTVGAEGRCFVLSAISCVRKKNLPGWITGLQDSQPETALANGPFSAGHGRRRSTYTVKEHELVLPDSSESTVSTKATAPTTSSINGTSQDGEEFVCRGGSCICGPMGQALAGPLWEVEDGGLLIQECDFEDCERGRLDLDVAGSYSRNDAFHLTVDGLDLNPPP</sequence>
<organism evidence="4 5">
    <name type="scientific">Zasmidium cellare ATCC 36951</name>
    <dbReference type="NCBI Taxonomy" id="1080233"/>
    <lineage>
        <taxon>Eukaryota</taxon>
        <taxon>Fungi</taxon>
        <taxon>Dikarya</taxon>
        <taxon>Ascomycota</taxon>
        <taxon>Pezizomycotina</taxon>
        <taxon>Dothideomycetes</taxon>
        <taxon>Dothideomycetidae</taxon>
        <taxon>Mycosphaerellales</taxon>
        <taxon>Mycosphaerellaceae</taxon>
        <taxon>Zasmidium</taxon>
    </lineage>
</organism>
<dbReference type="PANTHER" id="PTHR46044">
    <property type="entry name" value="NITRILASE"/>
    <property type="match status" value="1"/>
</dbReference>
<comment type="similarity">
    <text evidence="1">Belongs to the carbon-nitrogen hydrolase superfamily. Nitrilase family.</text>
</comment>
<dbReference type="InterPro" id="IPR003010">
    <property type="entry name" value="C-N_Hydrolase"/>
</dbReference>
<dbReference type="InterPro" id="IPR044149">
    <property type="entry name" value="Nitrilases_CHs"/>
</dbReference>